<dbReference type="RefSeq" id="WP_052651874.1">
    <property type="nucleotide sequence ID" value="NZ_CCXS01000001.1"/>
</dbReference>
<dbReference type="Pfam" id="PF07963">
    <property type="entry name" value="N_methyl"/>
    <property type="match status" value="1"/>
</dbReference>
<keyword evidence="4" id="KW-1133">Transmembrane helix</keyword>
<dbReference type="Gene3D" id="3.30.700.10">
    <property type="entry name" value="Glycoprotein, Type 4 Pilin"/>
    <property type="match status" value="1"/>
</dbReference>
<dbReference type="Proteomes" id="UP000043699">
    <property type="component" value="Unassembled WGS sequence"/>
</dbReference>
<dbReference type="InterPro" id="IPR012902">
    <property type="entry name" value="N_methyl_site"/>
</dbReference>
<dbReference type="OrthoDB" id="2428428at2"/>
<evidence type="ECO:0000256" key="4">
    <source>
        <dbReference type="SAM" id="Phobius"/>
    </source>
</evidence>
<keyword evidence="2" id="KW-0488">Methylation</keyword>
<dbReference type="STRING" id="1499687.BN1080_02026"/>
<dbReference type="GO" id="GO:0030420">
    <property type="term" value="P:establishment of competence for transformation"/>
    <property type="evidence" value="ECO:0007669"/>
    <property type="project" value="UniProtKB-KW"/>
</dbReference>
<keyword evidence="3" id="KW-0178">Competence</keyword>
<dbReference type="SUPFAM" id="SSF54523">
    <property type="entry name" value="Pili subunits"/>
    <property type="match status" value="1"/>
</dbReference>
<sequence>MKKFIQNKLKDQKGLTLIELLAVIVIIAIIAAIAIPAIGNLIDNSRNGAVKSDYQNALAAANVYFTENPAGEAKEAVTNNPTVTVGVLLTKGFLDDKGSLKDAVVITKKSGGNTISGSAEANNKTYTLKSALTNSQLTSIKNGDFEGTAIEPK</sequence>
<accession>A0A098ELB2</accession>
<reference evidence="5 6" key="1">
    <citation type="submission" date="2014-09" db="EMBL/GenBank/DDBJ databases">
        <authorList>
            <person name="Urmite Genomes Urmite Genomes"/>
        </authorList>
    </citation>
    <scope>NUCLEOTIDE SEQUENCE [LARGE SCALE GENOMIC DNA]</scope>
    <source>
        <strain evidence="5 6">ES2</strain>
    </source>
</reference>
<dbReference type="AlphaFoldDB" id="A0A098ELB2"/>
<dbReference type="NCBIfam" id="TIGR02532">
    <property type="entry name" value="IV_pilin_GFxxxE"/>
    <property type="match status" value="1"/>
</dbReference>
<feature type="transmembrane region" description="Helical" evidence="4">
    <location>
        <begin position="20"/>
        <end position="42"/>
    </location>
</feature>
<evidence type="ECO:0000256" key="1">
    <source>
        <dbReference type="ARBA" id="ARBA00004241"/>
    </source>
</evidence>
<comment type="subcellular location">
    <subcellularLocation>
        <location evidence="1">Cell surface</location>
    </subcellularLocation>
</comment>
<dbReference type="GO" id="GO:0015627">
    <property type="term" value="C:type II protein secretion system complex"/>
    <property type="evidence" value="ECO:0007669"/>
    <property type="project" value="InterPro"/>
</dbReference>
<name>A0A098ELB2_9BACL</name>
<evidence type="ECO:0000313" key="5">
    <source>
        <dbReference type="EMBL" id="CEG23083.1"/>
    </source>
</evidence>
<protein>
    <submittedName>
        <fullName evidence="5">Putative major pilin subunit</fullName>
    </submittedName>
</protein>
<keyword evidence="6" id="KW-1185">Reference proteome</keyword>
<proteinExistence type="predicted"/>
<evidence type="ECO:0000256" key="3">
    <source>
        <dbReference type="ARBA" id="ARBA00023287"/>
    </source>
</evidence>
<dbReference type="PRINTS" id="PR00813">
    <property type="entry name" value="BCTERIALGSPG"/>
</dbReference>
<organism evidence="5 6">
    <name type="scientific">Planococcus massiliensis</name>
    <dbReference type="NCBI Taxonomy" id="1499687"/>
    <lineage>
        <taxon>Bacteria</taxon>
        <taxon>Bacillati</taxon>
        <taxon>Bacillota</taxon>
        <taxon>Bacilli</taxon>
        <taxon>Bacillales</taxon>
        <taxon>Caryophanaceae</taxon>
        <taxon>Planococcus</taxon>
    </lineage>
</organism>
<dbReference type="InterPro" id="IPR000983">
    <property type="entry name" value="Bac_GSPG_pilin"/>
</dbReference>
<dbReference type="PROSITE" id="PS00409">
    <property type="entry name" value="PROKAR_NTER_METHYL"/>
    <property type="match status" value="1"/>
</dbReference>
<keyword evidence="4" id="KW-0472">Membrane</keyword>
<dbReference type="GO" id="GO:0009986">
    <property type="term" value="C:cell surface"/>
    <property type="evidence" value="ECO:0007669"/>
    <property type="project" value="UniProtKB-SubCell"/>
</dbReference>
<evidence type="ECO:0000313" key="6">
    <source>
        <dbReference type="Proteomes" id="UP000043699"/>
    </source>
</evidence>
<gene>
    <name evidence="5" type="ORF">BN1080_02026</name>
</gene>
<keyword evidence="4" id="KW-0812">Transmembrane</keyword>
<dbReference type="InterPro" id="IPR045584">
    <property type="entry name" value="Pilin-like"/>
</dbReference>
<dbReference type="EMBL" id="CCXS01000001">
    <property type="protein sequence ID" value="CEG23083.1"/>
    <property type="molecule type" value="Genomic_DNA"/>
</dbReference>
<evidence type="ECO:0000256" key="2">
    <source>
        <dbReference type="ARBA" id="ARBA00022481"/>
    </source>
</evidence>
<dbReference type="GO" id="GO:0015628">
    <property type="term" value="P:protein secretion by the type II secretion system"/>
    <property type="evidence" value="ECO:0007669"/>
    <property type="project" value="InterPro"/>
</dbReference>